<dbReference type="EMBL" id="JAWLLD010000070">
    <property type="protein sequence ID" value="MDV7016193.1"/>
    <property type="molecule type" value="Genomic_DNA"/>
</dbReference>
<evidence type="ECO:0000313" key="1">
    <source>
        <dbReference type="EMBL" id="MDV7016193.1"/>
    </source>
</evidence>
<proteinExistence type="predicted"/>
<sequence>MTEQTSTAPTPSKKRGVAFPQLTLEAAVEAIVAMGQHGADHSQDAAAAYLGHSTTNSGAYRVKLAALRDWGLIKRGDKERVILSDLARDLVMEAPDHAHARSLLLAAFDSCRVFEQLYEDSAKNIPQDMGRFRTAVVMRHGVATDQADRFIDIFVDSAGYAGLAKKDGSQVTLLPRDRATTVLEDQQAATRFPNIFDVNGNLTATKAPVPPLDKVLREAGAVTAPAQSAIPVALRQSWPIDGGEIEFVIRTPKALPPSIYAVMAEMAEVAAKMEALLKPAPVEVSAPSPVGDDG</sequence>
<evidence type="ECO:0000313" key="2">
    <source>
        <dbReference type="Proteomes" id="UP001187143"/>
    </source>
</evidence>
<comment type="caution">
    <text evidence="1">The sequence shown here is derived from an EMBL/GenBank/DDBJ whole genome shotgun (WGS) entry which is preliminary data.</text>
</comment>
<protein>
    <submittedName>
        <fullName evidence="1">Uncharacterized protein</fullName>
    </submittedName>
</protein>
<name>A0AAE4RL18_MYCIT</name>
<organism evidence="1 2">
    <name type="scientific">Mycobacterium intracellulare</name>
    <dbReference type="NCBI Taxonomy" id="1767"/>
    <lineage>
        <taxon>Bacteria</taxon>
        <taxon>Bacillati</taxon>
        <taxon>Actinomycetota</taxon>
        <taxon>Actinomycetes</taxon>
        <taxon>Mycobacteriales</taxon>
        <taxon>Mycobacteriaceae</taxon>
        <taxon>Mycobacterium</taxon>
        <taxon>Mycobacterium avium complex (MAC)</taxon>
    </lineage>
</organism>
<dbReference type="RefSeq" id="WP_225325939.1">
    <property type="nucleotide sequence ID" value="NZ_JAEKMV010000087.1"/>
</dbReference>
<reference evidence="1" key="1">
    <citation type="submission" date="2023-10" db="EMBL/GenBank/DDBJ databases">
        <title>Characterization and genome sequence of Mycobacterium intracellulare ABSURDO, a novel pathogenic isolate with three colony morphotypes that vary in growth and acid-fastness.</title>
        <authorList>
            <person name="Jude B.A."/>
            <person name="Robinson R.T."/>
        </authorList>
    </citation>
    <scope>NUCLEOTIDE SEQUENCE</scope>
    <source>
        <strain evidence="1">ABSURDO Component B</strain>
    </source>
</reference>
<gene>
    <name evidence="1" type="ORF">R4F53_28425</name>
</gene>
<dbReference type="AlphaFoldDB" id="A0AAE4RL18"/>
<dbReference type="Proteomes" id="UP001187143">
    <property type="component" value="Unassembled WGS sequence"/>
</dbReference>
<accession>A0AAE4RL18</accession>